<dbReference type="HOGENOM" id="CLU_096567_3_0_1"/>
<dbReference type="EMBL" id="KI912110">
    <property type="protein sequence ID" value="ETS85124.1"/>
    <property type="molecule type" value="Genomic_DNA"/>
</dbReference>
<feature type="transmembrane region" description="Helical" evidence="1">
    <location>
        <begin position="21"/>
        <end position="41"/>
    </location>
</feature>
<keyword evidence="1" id="KW-1133">Transmembrane helix</keyword>
<feature type="transmembrane region" description="Helical" evidence="1">
    <location>
        <begin position="53"/>
        <end position="74"/>
    </location>
</feature>
<sequence>MDKYWNLNGGHGLIVRTAFRTGQFVFAIVAAGLYGADLAYFSRTNTKADGTWIFAEVLVVFSVVLCAAHCIFTIKHLMWSLLDSFLALMWMVVAILAGQAAFGDGLVSGVSAKNTHAMALLWIDLINMVLWLATLVEASLLCCTARTVRRKLENLEMDTSEESRSA</sequence>
<name>W3XGI6_PESFW</name>
<protein>
    <recommendedName>
        <fullName evidence="4">MARVEL domain-containing protein</fullName>
    </recommendedName>
</protein>
<evidence type="ECO:0000256" key="1">
    <source>
        <dbReference type="SAM" id="Phobius"/>
    </source>
</evidence>
<organism evidence="2 3">
    <name type="scientific">Pestalotiopsis fici (strain W106-1 / CGMCC3.15140)</name>
    <dbReference type="NCBI Taxonomy" id="1229662"/>
    <lineage>
        <taxon>Eukaryota</taxon>
        <taxon>Fungi</taxon>
        <taxon>Dikarya</taxon>
        <taxon>Ascomycota</taxon>
        <taxon>Pezizomycotina</taxon>
        <taxon>Sordariomycetes</taxon>
        <taxon>Xylariomycetidae</taxon>
        <taxon>Amphisphaeriales</taxon>
        <taxon>Sporocadaceae</taxon>
        <taxon>Pestalotiopsis</taxon>
    </lineage>
</organism>
<dbReference type="eggNOG" id="ENOG502SRN7">
    <property type="taxonomic scope" value="Eukaryota"/>
</dbReference>
<reference evidence="3" key="1">
    <citation type="journal article" date="2015" name="BMC Genomics">
        <title>Genomic and transcriptomic analysis of the endophytic fungus Pestalotiopsis fici reveals its lifestyle and high potential for synthesis of natural products.</title>
        <authorList>
            <person name="Wang X."/>
            <person name="Zhang X."/>
            <person name="Liu L."/>
            <person name="Xiang M."/>
            <person name="Wang W."/>
            <person name="Sun X."/>
            <person name="Che Y."/>
            <person name="Guo L."/>
            <person name="Liu G."/>
            <person name="Guo L."/>
            <person name="Wang C."/>
            <person name="Yin W.B."/>
            <person name="Stadler M."/>
            <person name="Zhang X."/>
            <person name="Liu X."/>
        </authorList>
    </citation>
    <scope>NUCLEOTIDE SEQUENCE [LARGE SCALE GENOMIC DNA]</scope>
    <source>
        <strain evidence="3">W106-1 / CGMCC3.15140</strain>
    </source>
</reference>
<gene>
    <name evidence="2" type="ORF">PFICI_03149</name>
</gene>
<dbReference type="PANTHER" id="PTHR42083:SF1">
    <property type="entry name" value="MARVEL DOMAIN-CONTAINING PROTEIN"/>
    <property type="match status" value="1"/>
</dbReference>
<evidence type="ECO:0008006" key="4">
    <source>
        <dbReference type="Google" id="ProtNLM"/>
    </source>
</evidence>
<dbReference type="GeneID" id="19268162"/>
<keyword evidence="1" id="KW-0812">Transmembrane</keyword>
<dbReference type="OMA" id="WIYAEFV"/>
<accession>W3XGI6</accession>
<dbReference type="OrthoDB" id="5363290at2759"/>
<feature type="transmembrane region" description="Helical" evidence="1">
    <location>
        <begin position="81"/>
        <end position="102"/>
    </location>
</feature>
<dbReference type="AlphaFoldDB" id="W3XGI6"/>
<evidence type="ECO:0000313" key="3">
    <source>
        <dbReference type="Proteomes" id="UP000030651"/>
    </source>
</evidence>
<dbReference type="PANTHER" id="PTHR42083">
    <property type="entry name" value="MARVEL DOMAIN-CONTAINING PROTEIN"/>
    <property type="match status" value="1"/>
</dbReference>
<dbReference type="RefSeq" id="XP_007829921.1">
    <property type="nucleotide sequence ID" value="XM_007831730.1"/>
</dbReference>
<dbReference type="KEGG" id="pfy:PFICI_03149"/>
<proteinExistence type="predicted"/>
<keyword evidence="3" id="KW-1185">Reference proteome</keyword>
<dbReference type="InParanoid" id="W3XGI6"/>
<evidence type="ECO:0000313" key="2">
    <source>
        <dbReference type="EMBL" id="ETS85124.1"/>
    </source>
</evidence>
<dbReference type="Proteomes" id="UP000030651">
    <property type="component" value="Unassembled WGS sequence"/>
</dbReference>
<feature type="transmembrane region" description="Helical" evidence="1">
    <location>
        <begin position="122"/>
        <end position="143"/>
    </location>
</feature>
<keyword evidence="1" id="KW-0472">Membrane</keyword>